<evidence type="ECO:0000256" key="1">
    <source>
        <dbReference type="ARBA" id="ARBA00004167"/>
    </source>
</evidence>
<evidence type="ECO:0000256" key="4">
    <source>
        <dbReference type="ARBA" id="ARBA00022989"/>
    </source>
</evidence>
<dbReference type="Proteomes" id="UP000176603">
    <property type="component" value="Unassembled WGS sequence"/>
</dbReference>
<evidence type="ECO:0000256" key="3">
    <source>
        <dbReference type="ARBA" id="ARBA00022692"/>
    </source>
</evidence>
<dbReference type="SUPFAM" id="SSF54523">
    <property type="entry name" value="Pili subunits"/>
    <property type="match status" value="1"/>
</dbReference>
<protein>
    <recommendedName>
        <fullName evidence="8">Type II secretion system protein GspG C-terminal domain-containing protein</fullName>
    </recommendedName>
</protein>
<evidence type="ECO:0000256" key="2">
    <source>
        <dbReference type="ARBA" id="ARBA00022481"/>
    </source>
</evidence>
<evidence type="ECO:0000313" key="6">
    <source>
        <dbReference type="EMBL" id="OGL79193.1"/>
    </source>
</evidence>
<name>A0A1F7ULN2_9BACT</name>
<dbReference type="InterPro" id="IPR002416">
    <property type="entry name" value="T2SS_protein-GspH"/>
</dbReference>
<dbReference type="NCBIfam" id="TIGR02532">
    <property type="entry name" value="IV_pilin_GFxxxE"/>
    <property type="match status" value="1"/>
</dbReference>
<dbReference type="PRINTS" id="PR00885">
    <property type="entry name" value="BCTERIALGSPH"/>
</dbReference>
<dbReference type="InterPro" id="IPR012902">
    <property type="entry name" value="N_methyl_site"/>
</dbReference>
<keyword evidence="3" id="KW-0812">Transmembrane</keyword>
<dbReference type="Pfam" id="PF07963">
    <property type="entry name" value="N_methyl"/>
    <property type="match status" value="1"/>
</dbReference>
<organism evidence="6 7">
    <name type="scientific">Candidatus Uhrbacteria bacterium RIFCSPHIGHO2_12_FULL_60_25</name>
    <dbReference type="NCBI Taxonomy" id="1802399"/>
    <lineage>
        <taxon>Bacteria</taxon>
        <taxon>Candidatus Uhriibacteriota</taxon>
    </lineage>
</organism>
<sequence length="158" mass="16061">MSMKRKGFTLIELLVVIAIIGLLATLAVVAFGSARQKARDAKRVGDVTNMVKAFATMDTDQVALAGCTAAGAVAVDASLCSPLTYINFATIKDPSNSVTACTNAGINTTSATPCQPSIRNAAGTGAPTVSDFRIYFYLEAGASGLGVGGHTATALGLQ</sequence>
<evidence type="ECO:0008006" key="8">
    <source>
        <dbReference type="Google" id="ProtNLM"/>
    </source>
</evidence>
<evidence type="ECO:0000313" key="7">
    <source>
        <dbReference type="Proteomes" id="UP000176603"/>
    </source>
</evidence>
<keyword evidence="4" id="KW-1133">Transmembrane helix</keyword>
<comment type="subcellular location">
    <subcellularLocation>
        <location evidence="1">Membrane</location>
        <topology evidence="1">Single-pass membrane protein</topology>
    </subcellularLocation>
</comment>
<dbReference type="PROSITE" id="PS00409">
    <property type="entry name" value="PROKAR_NTER_METHYL"/>
    <property type="match status" value="1"/>
</dbReference>
<dbReference type="GO" id="GO:0016020">
    <property type="term" value="C:membrane"/>
    <property type="evidence" value="ECO:0007669"/>
    <property type="project" value="UniProtKB-SubCell"/>
</dbReference>
<proteinExistence type="predicted"/>
<gene>
    <name evidence="6" type="ORF">A3E39_04795</name>
</gene>
<evidence type="ECO:0000256" key="5">
    <source>
        <dbReference type="ARBA" id="ARBA00023136"/>
    </source>
</evidence>
<comment type="caution">
    <text evidence="6">The sequence shown here is derived from an EMBL/GenBank/DDBJ whole genome shotgun (WGS) entry which is preliminary data.</text>
</comment>
<dbReference type="GO" id="GO:0015628">
    <property type="term" value="P:protein secretion by the type II secretion system"/>
    <property type="evidence" value="ECO:0007669"/>
    <property type="project" value="InterPro"/>
</dbReference>
<accession>A0A1F7ULN2</accession>
<keyword evidence="2" id="KW-0488">Methylation</keyword>
<keyword evidence="5" id="KW-0472">Membrane</keyword>
<dbReference type="AlphaFoldDB" id="A0A1F7ULN2"/>
<dbReference type="EMBL" id="MGEH01000016">
    <property type="protein sequence ID" value="OGL79193.1"/>
    <property type="molecule type" value="Genomic_DNA"/>
</dbReference>
<dbReference type="STRING" id="1802399.A3E39_04795"/>
<dbReference type="PANTHER" id="PTHR30093">
    <property type="entry name" value="GENERAL SECRETION PATHWAY PROTEIN G"/>
    <property type="match status" value="1"/>
</dbReference>
<dbReference type="Gene3D" id="3.30.700.10">
    <property type="entry name" value="Glycoprotein, Type 4 Pilin"/>
    <property type="match status" value="1"/>
</dbReference>
<reference evidence="6 7" key="1">
    <citation type="journal article" date="2016" name="Nat. Commun.">
        <title>Thousands of microbial genomes shed light on interconnected biogeochemical processes in an aquifer system.</title>
        <authorList>
            <person name="Anantharaman K."/>
            <person name="Brown C.T."/>
            <person name="Hug L.A."/>
            <person name="Sharon I."/>
            <person name="Castelle C.J."/>
            <person name="Probst A.J."/>
            <person name="Thomas B.C."/>
            <person name="Singh A."/>
            <person name="Wilkins M.J."/>
            <person name="Karaoz U."/>
            <person name="Brodie E.L."/>
            <person name="Williams K.H."/>
            <person name="Hubbard S.S."/>
            <person name="Banfield J.F."/>
        </authorList>
    </citation>
    <scope>NUCLEOTIDE SEQUENCE [LARGE SCALE GENOMIC DNA]</scope>
</reference>
<dbReference type="InterPro" id="IPR045584">
    <property type="entry name" value="Pilin-like"/>
</dbReference>
<dbReference type="GO" id="GO:0015627">
    <property type="term" value="C:type II protein secretion system complex"/>
    <property type="evidence" value="ECO:0007669"/>
    <property type="project" value="InterPro"/>
</dbReference>